<feature type="disulfide bond" evidence="6">
    <location>
        <begin position="1219"/>
        <end position="1229"/>
    </location>
</feature>
<dbReference type="InterPro" id="IPR001881">
    <property type="entry name" value="EGF-like_Ca-bd_dom"/>
</dbReference>
<dbReference type="GeneID" id="109461830"/>
<comment type="caution">
    <text evidence="6">Lacks conserved residue(s) required for the propagation of feature annotation.</text>
</comment>
<dbReference type="InterPro" id="IPR025155">
    <property type="entry name" value="WxxW_domain"/>
</dbReference>
<organism evidence="9 10">
    <name type="scientific">Branchiostoma belcheri</name>
    <name type="common">Amphioxus</name>
    <dbReference type="NCBI Taxonomy" id="7741"/>
    <lineage>
        <taxon>Eukaryota</taxon>
        <taxon>Metazoa</taxon>
        <taxon>Chordata</taxon>
        <taxon>Cephalochordata</taxon>
        <taxon>Leptocardii</taxon>
        <taxon>Amphioxiformes</taxon>
        <taxon>Branchiostomatidae</taxon>
        <taxon>Branchiostoma</taxon>
    </lineage>
</organism>
<dbReference type="PANTHER" id="PTHR15031">
    <property type="entry name" value="CARTILAGE INTERMEDIATE LAYER PROTEIN CLIP"/>
    <property type="match status" value="1"/>
</dbReference>
<proteinExistence type="predicted"/>
<evidence type="ECO:0000313" key="10">
    <source>
        <dbReference type="RefSeq" id="XP_019613853.1"/>
    </source>
</evidence>
<name>A0A6P4XP66_BRABE</name>
<dbReference type="InterPro" id="IPR039675">
    <property type="entry name" value="CILP1/CILP2"/>
</dbReference>
<sequence length="1311" mass="147254">MICHNRLITGIECVNGSGTPYTQTGDVAFCNVTEGFRCLNSENWFLEDEQCDDYKVRFYCSCREDETTVRPPTTSEAVATTTPSGICIDHWTQFFNENTPTHGENGFEIESLHDLKEKYMICYEMLITDIECVNATGTPYYETGDVAFCDVTQGFRCLNSENWFLEDEQCDDYKVRFFCSCPETTTPETTTPEQCDPYWTEFFDESTPTIGLNGQETETLEDLRTKYMICHGQPITDVECVDENGISYRDTGDVASCTTEGGLVCNNHDNWFTEDKQCSNYKVRFQCGCQTTTETPTTTETTTTETPTTTPLCTPYWTDYFDESTPTIGLNGQETETLEDLRTMYMICHGLPITDVECVDENGVSYLDTGDVASCTTEEGLLCSNHDNWFTEDKQCSNYKVRFYCGCPEPICNPYWTDYFDESTPTIGLNGQETETLEDLRTKYMICHGLPITDVQCVDDDDVSYLDTGDVASCTTSEGLTCSNHDNWFTHDQQCSNYRVRFQCGCPTTPEPPCAPQWTDYFDESSPTIGLNGQETETLEDLRTKYMICHNQPITNVECVDENGISYLDTGDVASCTTSEGLTCLNSENWFTDDQQCSNYRVRFQCGCSTPEPPCAPQWTDYFDESSPTTGRNGQETETLEDLRTKYMICHNQPITDVECVDENGVSYLDTGDVASCTTEAGLTCLNSENWFTADKQCSNYRVRFLCGCQETTTSQPVTTHPPFSGNVSEVFIHTIMEGFDYTLNMSIKGTEDYMMLEEGVLQMIGMMFDDYLGTGINVSIVSVVNGSVDVTTKLDLYEELIPTAYSRILGNDWLKTVLVDELPPERYAYLLSIDEARRTLDEEHGHEHTLHYAMRNCGDFVPGCVPKELCLTWENETNCRCFTGYVDSHGHICTATPSPPPDGYCEPYWTPFFNTNTTTAGEFGGEMELLENVRQGNYSICDDDYIIDIMCRKVGTNLTADDLGQTVLCNNTMGLSGLRCFNSDNLDTDAGQCEDYEVSYKCGCEIEIVTSVLSSRMVGIEWSVRFTDKNSWEYKLVEEYYMKMTRTMLADIDGIFGMRFLGITPGSIIVSVEINSTRAAVHLLRYRSLELDDDWHFVPDDMTMGNMSIWELMGDQCTSSLHTTCTPVETCFLHHHGEYRCRCHSGFIEIENKTRCIDVDECEVAIDECAMYNKSCTNLPGSHACHCPDGLVWNVTSSSCGEPIVAKWVPIRLNVTDCSDLDCSPGTCEYDTAGTPFCRCPDGTKRNNCHEGLIGDAETGSLAALAALAAIIPCCCCLAILAARKQRKKRKLLLLHSTGVSSHRCSQNDR</sequence>
<dbReference type="PANTHER" id="PTHR15031:SF4">
    <property type="entry name" value="CARTILAGE INTERMEDIATE LAYER PROTEIN 1"/>
    <property type="match status" value="1"/>
</dbReference>
<dbReference type="RefSeq" id="XP_019613853.1">
    <property type="nucleotide sequence ID" value="XM_019758294.1"/>
</dbReference>
<keyword evidence="4 6" id="KW-1015">Disulfide bond</keyword>
<keyword evidence="9" id="KW-1185">Reference proteome</keyword>
<dbReference type="GO" id="GO:0005576">
    <property type="term" value="C:extracellular region"/>
    <property type="evidence" value="ECO:0007669"/>
    <property type="project" value="UniProtKB-SubCell"/>
</dbReference>
<evidence type="ECO:0000256" key="5">
    <source>
        <dbReference type="ARBA" id="ARBA00023180"/>
    </source>
</evidence>
<dbReference type="SMART" id="SM00179">
    <property type="entry name" value="EGF_CA"/>
    <property type="match status" value="2"/>
</dbReference>
<dbReference type="PROSITE" id="PS50026">
    <property type="entry name" value="EGF_3"/>
    <property type="match status" value="1"/>
</dbReference>
<dbReference type="PROSITE" id="PS01186">
    <property type="entry name" value="EGF_2"/>
    <property type="match status" value="1"/>
</dbReference>
<dbReference type="Proteomes" id="UP000515135">
    <property type="component" value="Unplaced"/>
</dbReference>
<evidence type="ECO:0000256" key="6">
    <source>
        <dbReference type="PROSITE-ProRule" id="PRU00076"/>
    </source>
</evidence>
<keyword evidence="6" id="KW-0245">EGF-like domain</keyword>
<dbReference type="SUPFAM" id="SSF57196">
    <property type="entry name" value="EGF/Laminin"/>
    <property type="match status" value="1"/>
</dbReference>
<evidence type="ECO:0000256" key="4">
    <source>
        <dbReference type="ARBA" id="ARBA00023157"/>
    </source>
</evidence>
<evidence type="ECO:0000259" key="8">
    <source>
        <dbReference type="PROSITE" id="PS50026"/>
    </source>
</evidence>
<feature type="domain" description="EGF-like" evidence="8">
    <location>
        <begin position="1215"/>
        <end position="1251"/>
    </location>
</feature>
<keyword evidence="5" id="KW-0325">Glycoprotein</keyword>
<evidence type="ECO:0000256" key="3">
    <source>
        <dbReference type="ARBA" id="ARBA00022729"/>
    </source>
</evidence>
<keyword evidence="3" id="KW-0732">Signal</keyword>
<dbReference type="OrthoDB" id="10056274at2759"/>
<dbReference type="Gene3D" id="2.10.25.10">
    <property type="entry name" value="Laminin"/>
    <property type="match status" value="2"/>
</dbReference>
<evidence type="ECO:0000313" key="9">
    <source>
        <dbReference type="Proteomes" id="UP000515135"/>
    </source>
</evidence>
<feature type="transmembrane region" description="Helical" evidence="7">
    <location>
        <begin position="1263"/>
        <end position="1284"/>
    </location>
</feature>
<dbReference type="Pfam" id="PF13330">
    <property type="entry name" value="Mucin2_WxxW"/>
    <property type="match status" value="8"/>
</dbReference>
<gene>
    <name evidence="10" type="primary">LOC109461830</name>
</gene>
<comment type="subcellular location">
    <subcellularLocation>
        <location evidence="1">Secreted</location>
    </subcellularLocation>
</comment>
<evidence type="ECO:0000256" key="1">
    <source>
        <dbReference type="ARBA" id="ARBA00004613"/>
    </source>
</evidence>
<accession>A0A6P4XP66</accession>
<reference evidence="10" key="1">
    <citation type="submission" date="2025-08" db="UniProtKB">
        <authorList>
            <consortium name="RefSeq"/>
        </authorList>
    </citation>
    <scope>IDENTIFICATION</scope>
    <source>
        <tissue evidence="10">Gonad</tissue>
    </source>
</reference>
<evidence type="ECO:0000256" key="2">
    <source>
        <dbReference type="ARBA" id="ARBA00022525"/>
    </source>
</evidence>
<dbReference type="SMART" id="SM00181">
    <property type="entry name" value="EGF"/>
    <property type="match status" value="4"/>
</dbReference>
<keyword evidence="7" id="KW-0812">Transmembrane</keyword>
<evidence type="ECO:0000256" key="7">
    <source>
        <dbReference type="SAM" id="Phobius"/>
    </source>
</evidence>
<keyword evidence="2" id="KW-0964">Secreted</keyword>
<dbReference type="GO" id="GO:0005509">
    <property type="term" value="F:calcium ion binding"/>
    <property type="evidence" value="ECO:0007669"/>
    <property type="project" value="InterPro"/>
</dbReference>
<keyword evidence="7" id="KW-0472">Membrane</keyword>
<keyword evidence="7" id="KW-1133">Transmembrane helix</keyword>
<feature type="disulfide bond" evidence="6">
    <location>
        <begin position="1241"/>
        <end position="1250"/>
    </location>
</feature>
<dbReference type="KEGG" id="bbel:109461830"/>
<dbReference type="InterPro" id="IPR000742">
    <property type="entry name" value="EGF"/>
</dbReference>
<protein>
    <submittedName>
        <fullName evidence="10">Uncharacterized protein LOC109461830 isoform X1</fullName>
    </submittedName>
</protein>